<gene>
    <name evidence="2" type="ORF">GCM10011607_18310</name>
</gene>
<feature type="signal peptide" evidence="1">
    <location>
        <begin position="1"/>
        <end position="23"/>
    </location>
</feature>
<proteinExistence type="predicted"/>
<keyword evidence="3" id="KW-1185">Reference proteome</keyword>
<comment type="caution">
    <text evidence="2">The sequence shown here is derived from an EMBL/GenBank/DDBJ whole genome shotgun (WGS) entry which is preliminary data.</text>
</comment>
<sequence>MPVTRLMQPLLCLAYFMGTSVSAGTFTVNVTDNGGERLGDAVVELIPTAKTAATLPTNKHYEMRQQNRVFSPFVLAVPQGAQVDFPNLDRTRHHVYSFSEAKQFELKLYVGQAESPISFEKPGLVAIGCNIHDYMQAFIYVAASPYFAVSNETGLASIDNIPDGEYQIRLWHPWQLADPAPTTIMINDANNHLTVNIDVKREEKPSSPPSGFGVQHHVSTYMGQHAK</sequence>
<dbReference type="Proteomes" id="UP000617555">
    <property type="component" value="Unassembled WGS sequence"/>
</dbReference>
<organism evidence="2 3">
    <name type="scientific">Shewanella inventionis</name>
    <dbReference type="NCBI Taxonomy" id="1738770"/>
    <lineage>
        <taxon>Bacteria</taxon>
        <taxon>Pseudomonadati</taxon>
        <taxon>Pseudomonadota</taxon>
        <taxon>Gammaproteobacteria</taxon>
        <taxon>Alteromonadales</taxon>
        <taxon>Shewanellaceae</taxon>
        <taxon>Shewanella</taxon>
    </lineage>
</organism>
<evidence type="ECO:0000313" key="2">
    <source>
        <dbReference type="EMBL" id="GGB58046.1"/>
    </source>
</evidence>
<dbReference type="SUPFAM" id="SSF49503">
    <property type="entry name" value="Cupredoxins"/>
    <property type="match status" value="1"/>
</dbReference>
<dbReference type="RefSeq" id="WP_188739051.1">
    <property type="nucleotide sequence ID" value="NZ_BMII01000013.1"/>
</dbReference>
<accession>A0ABQ1J1W4</accession>
<protein>
    <submittedName>
        <fullName evidence="2">Methylamine utilization protein</fullName>
    </submittedName>
</protein>
<keyword evidence="1" id="KW-0732">Signal</keyword>
<reference evidence="3" key="1">
    <citation type="journal article" date="2019" name="Int. J. Syst. Evol. Microbiol.">
        <title>The Global Catalogue of Microorganisms (GCM) 10K type strain sequencing project: providing services to taxonomists for standard genome sequencing and annotation.</title>
        <authorList>
            <consortium name="The Broad Institute Genomics Platform"/>
            <consortium name="The Broad Institute Genome Sequencing Center for Infectious Disease"/>
            <person name="Wu L."/>
            <person name="Ma J."/>
        </authorList>
    </citation>
    <scope>NUCLEOTIDE SEQUENCE [LARGE SCALE GENOMIC DNA]</scope>
    <source>
        <strain evidence="3">CGMCC 1.15339</strain>
    </source>
</reference>
<feature type="chain" id="PRO_5045204210" evidence="1">
    <location>
        <begin position="24"/>
        <end position="227"/>
    </location>
</feature>
<evidence type="ECO:0000256" key="1">
    <source>
        <dbReference type="SAM" id="SignalP"/>
    </source>
</evidence>
<dbReference type="InterPro" id="IPR008972">
    <property type="entry name" value="Cupredoxin"/>
</dbReference>
<dbReference type="EMBL" id="BMII01000013">
    <property type="protein sequence ID" value="GGB58046.1"/>
    <property type="molecule type" value="Genomic_DNA"/>
</dbReference>
<evidence type="ECO:0000313" key="3">
    <source>
        <dbReference type="Proteomes" id="UP000617555"/>
    </source>
</evidence>
<dbReference type="Gene3D" id="2.60.40.420">
    <property type="entry name" value="Cupredoxins - blue copper proteins"/>
    <property type="match status" value="1"/>
</dbReference>
<name>A0ABQ1J1W4_9GAMM</name>